<feature type="signal peptide" evidence="5">
    <location>
        <begin position="1"/>
        <end position="24"/>
    </location>
</feature>
<dbReference type="InterPro" id="IPR012677">
    <property type="entry name" value="Nucleotide-bd_a/b_plait_sf"/>
</dbReference>
<evidence type="ECO:0000313" key="8">
    <source>
        <dbReference type="Proteomes" id="UP001201812"/>
    </source>
</evidence>
<feature type="compositionally biased region" description="Polar residues" evidence="4">
    <location>
        <begin position="195"/>
        <end position="207"/>
    </location>
</feature>
<gene>
    <name evidence="7" type="ORF">DdX_14239</name>
</gene>
<keyword evidence="3" id="KW-0694">RNA-binding</keyword>
<evidence type="ECO:0000256" key="5">
    <source>
        <dbReference type="SAM" id="SignalP"/>
    </source>
</evidence>
<evidence type="ECO:0000256" key="1">
    <source>
        <dbReference type="ARBA" id="ARBA00004123"/>
    </source>
</evidence>
<feature type="domain" description="RRM" evidence="6">
    <location>
        <begin position="506"/>
        <end position="582"/>
    </location>
</feature>
<feature type="chain" id="PRO_5042198123" evidence="5">
    <location>
        <begin position="25"/>
        <end position="826"/>
    </location>
</feature>
<dbReference type="InterPro" id="IPR035979">
    <property type="entry name" value="RBD_domain_sf"/>
</dbReference>
<keyword evidence="2" id="KW-0539">Nucleus</keyword>
<dbReference type="AlphaFoldDB" id="A0AAD4MX85"/>
<evidence type="ECO:0000256" key="4">
    <source>
        <dbReference type="SAM" id="MobiDB-lite"/>
    </source>
</evidence>
<evidence type="ECO:0000313" key="7">
    <source>
        <dbReference type="EMBL" id="KAI1704477.1"/>
    </source>
</evidence>
<dbReference type="CDD" id="cd00590">
    <property type="entry name" value="RRM_SF"/>
    <property type="match status" value="3"/>
</dbReference>
<dbReference type="GO" id="GO:0010468">
    <property type="term" value="P:regulation of gene expression"/>
    <property type="evidence" value="ECO:0007669"/>
    <property type="project" value="TreeGrafter"/>
</dbReference>
<feature type="compositionally biased region" description="Polar residues" evidence="4">
    <location>
        <begin position="126"/>
        <end position="143"/>
    </location>
</feature>
<comment type="subcellular location">
    <subcellularLocation>
        <location evidence="1">Nucleus</location>
    </subcellularLocation>
</comment>
<keyword evidence="5" id="KW-0732">Signal</keyword>
<accession>A0AAD4MX85</accession>
<dbReference type="GO" id="GO:0003723">
    <property type="term" value="F:RNA binding"/>
    <property type="evidence" value="ECO:0007669"/>
    <property type="project" value="UniProtKB-UniRule"/>
</dbReference>
<feature type="domain" description="RRM" evidence="6">
    <location>
        <begin position="666"/>
        <end position="743"/>
    </location>
</feature>
<feature type="domain" description="RRM" evidence="6">
    <location>
        <begin position="422"/>
        <end position="501"/>
    </location>
</feature>
<feature type="domain" description="RRM" evidence="6">
    <location>
        <begin position="317"/>
        <end position="400"/>
    </location>
</feature>
<dbReference type="SUPFAM" id="SSF54928">
    <property type="entry name" value="RNA-binding domain, RBD"/>
    <property type="match status" value="6"/>
</dbReference>
<comment type="caution">
    <text evidence="7">The sequence shown here is derived from an EMBL/GenBank/DDBJ whole genome shotgun (WGS) entry which is preliminary data.</text>
</comment>
<dbReference type="EMBL" id="JAKKPZ010000067">
    <property type="protein sequence ID" value="KAI1704477.1"/>
    <property type="molecule type" value="Genomic_DNA"/>
</dbReference>
<dbReference type="PANTHER" id="PTHR48033:SF10">
    <property type="entry name" value="RNA-BINDING PROTEIN SQUID"/>
    <property type="match status" value="1"/>
</dbReference>
<dbReference type="GO" id="GO:0000785">
    <property type="term" value="C:chromatin"/>
    <property type="evidence" value="ECO:0007669"/>
    <property type="project" value="TreeGrafter"/>
</dbReference>
<dbReference type="PANTHER" id="PTHR48033">
    <property type="entry name" value="RNA-BINDING (RRM/RBD/RNP MOTIFS) FAMILY PROTEIN"/>
    <property type="match status" value="1"/>
</dbReference>
<evidence type="ECO:0000259" key="6">
    <source>
        <dbReference type="PROSITE" id="PS50102"/>
    </source>
</evidence>
<feature type="domain" description="RRM" evidence="6">
    <location>
        <begin position="234"/>
        <end position="326"/>
    </location>
</feature>
<sequence length="826" mass="93450">MFVLLFSPLLIFAILIELPSGTIGFGALDSLLGYYTAIEKGIKVIKGPQVEKLGLFGVIKFEFVNHPSDKYCRFLNGLLQNFLQKPNDARILPDLHDLHIWSALSSHFALEVAEWLKTESGKLESDLSSPNSLTSQSTNSWPPMSSLRNILQRCARNASILGGTPLRVHRVCNFNSVYTDSNCSCSAIANESSKNMTPSAQKSSFGQPKTPKTDTGMASTSTEFGFRKRHDVARTIIVNNLAPFTVEESISGYFSRFGTVTGCNVYRNLKTGQSKKFSFVEFETSAQVEKTLYVPHMIDGREVFVVNDSTQKLIDNYRIFVGGLSRGHPDTSSETLRQYFSQFGDVFEGHVVRWDNEAQYNESRGFGFVTFKSQESVDKVLSSKSHYIDGKMLTVRKAGNKNKTSGTASSAETEPSSPAELRTILVTGLSKFTTEYTVSSHFCQFGTVVRCKLEKHKDTGLSREFCFIEFETIEQAKNALKSDPPILNGKKVYMQMRRTEDFNDKYRFFVGPLPKTTSEESVRQYFSKFGEIFNCNLVRNENNSSRGFAYVTFTSHDSVERVLNETSHYIDDRLVHVEFSRSRKKEFRLLISDLPPNMTKEMLSAFYSKYGQLRECSVRIDHKTGKSRQFGHVTFSSKEEVDRAMADQPHFVDGIKLAPVFMLDKSMLFINYLSPKTTEYSLETFFSRYGRVKRCRLIRDQAGIRAVVKFYSANETQKAVDDRPHYIDDKLVLSFQKGHDYTVFVDNLPKSATENELCDLFSKFGKVVHWQIGQGRSTGKPVGYGYVTFSTAEEAVSATKSTLMLDGKPLTVTPLIKDEFQERLFD</sequence>
<reference evidence="7" key="1">
    <citation type="submission" date="2022-01" db="EMBL/GenBank/DDBJ databases">
        <title>Genome Sequence Resource for Two Populations of Ditylenchus destructor, the Migratory Endoparasitic Phytonematode.</title>
        <authorList>
            <person name="Zhang H."/>
            <person name="Lin R."/>
            <person name="Xie B."/>
        </authorList>
    </citation>
    <scope>NUCLEOTIDE SEQUENCE</scope>
    <source>
        <strain evidence="7">BazhouSP</strain>
    </source>
</reference>
<dbReference type="PROSITE" id="PS50102">
    <property type="entry name" value="RRM"/>
    <property type="match status" value="7"/>
</dbReference>
<protein>
    <submittedName>
        <fullName evidence="7">RNA recognition motif domain-containing protein</fullName>
    </submittedName>
</protein>
<dbReference type="InterPro" id="IPR000504">
    <property type="entry name" value="RRM_dom"/>
</dbReference>
<name>A0AAD4MX85_9BILA</name>
<dbReference type="GO" id="GO:0005654">
    <property type="term" value="C:nucleoplasm"/>
    <property type="evidence" value="ECO:0007669"/>
    <property type="project" value="TreeGrafter"/>
</dbReference>
<feature type="region of interest" description="Disordered" evidence="4">
    <location>
        <begin position="123"/>
        <end position="143"/>
    </location>
</feature>
<dbReference type="Proteomes" id="UP001201812">
    <property type="component" value="Unassembled WGS sequence"/>
</dbReference>
<feature type="region of interest" description="Disordered" evidence="4">
    <location>
        <begin position="195"/>
        <end position="220"/>
    </location>
</feature>
<keyword evidence="8" id="KW-1185">Reference proteome</keyword>
<feature type="domain" description="RRM" evidence="6">
    <location>
        <begin position="587"/>
        <end position="675"/>
    </location>
</feature>
<evidence type="ECO:0000256" key="2">
    <source>
        <dbReference type="ARBA" id="ARBA00023242"/>
    </source>
</evidence>
<dbReference type="Gene3D" id="3.30.70.330">
    <property type="match status" value="7"/>
</dbReference>
<organism evidence="7 8">
    <name type="scientific">Ditylenchus destructor</name>
    <dbReference type="NCBI Taxonomy" id="166010"/>
    <lineage>
        <taxon>Eukaryota</taxon>
        <taxon>Metazoa</taxon>
        <taxon>Ecdysozoa</taxon>
        <taxon>Nematoda</taxon>
        <taxon>Chromadorea</taxon>
        <taxon>Rhabditida</taxon>
        <taxon>Tylenchina</taxon>
        <taxon>Tylenchomorpha</taxon>
        <taxon>Sphaerularioidea</taxon>
        <taxon>Anguinidae</taxon>
        <taxon>Anguininae</taxon>
        <taxon>Ditylenchus</taxon>
    </lineage>
</organism>
<evidence type="ECO:0000256" key="3">
    <source>
        <dbReference type="PROSITE-ProRule" id="PRU00176"/>
    </source>
</evidence>
<feature type="domain" description="RRM" evidence="6">
    <location>
        <begin position="741"/>
        <end position="826"/>
    </location>
</feature>
<dbReference type="SMART" id="SM00360">
    <property type="entry name" value="RRM"/>
    <property type="match status" value="7"/>
</dbReference>
<dbReference type="Pfam" id="PF00076">
    <property type="entry name" value="RRM_1"/>
    <property type="match status" value="7"/>
</dbReference>
<proteinExistence type="predicted"/>